<name>A0ABP8I7X1_9BACT</name>
<accession>A0ABP8I7X1</accession>
<protein>
    <submittedName>
        <fullName evidence="1">Uncharacterized protein</fullName>
    </submittedName>
</protein>
<gene>
    <name evidence="1" type="ORF">GCM10023185_13700</name>
</gene>
<comment type="caution">
    <text evidence="1">The sequence shown here is derived from an EMBL/GenBank/DDBJ whole genome shotgun (WGS) entry which is preliminary data.</text>
</comment>
<reference evidence="2" key="1">
    <citation type="journal article" date="2019" name="Int. J. Syst. Evol. Microbiol.">
        <title>The Global Catalogue of Microorganisms (GCM) 10K type strain sequencing project: providing services to taxonomists for standard genome sequencing and annotation.</title>
        <authorList>
            <consortium name="The Broad Institute Genomics Platform"/>
            <consortium name="The Broad Institute Genome Sequencing Center for Infectious Disease"/>
            <person name="Wu L."/>
            <person name="Ma J."/>
        </authorList>
    </citation>
    <scope>NUCLEOTIDE SEQUENCE [LARGE SCALE GENOMIC DNA]</scope>
    <source>
        <strain evidence="2">JCM 17923</strain>
    </source>
</reference>
<evidence type="ECO:0000313" key="2">
    <source>
        <dbReference type="Proteomes" id="UP001501153"/>
    </source>
</evidence>
<proteinExistence type="predicted"/>
<keyword evidence="2" id="KW-1185">Reference proteome</keyword>
<organism evidence="1 2">
    <name type="scientific">Hymenobacter saemangeumensis</name>
    <dbReference type="NCBI Taxonomy" id="1084522"/>
    <lineage>
        <taxon>Bacteria</taxon>
        <taxon>Pseudomonadati</taxon>
        <taxon>Bacteroidota</taxon>
        <taxon>Cytophagia</taxon>
        <taxon>Cytophagales</taxon>
        <taxon>Hymenobacteraceae</taxon>
        <taxon>Hymenobacter</taxon>
    </lineage>
</organism>
<sequence>MPYKEPFSGFIYAIDAGNVLIAGFSAGGRLAALGLPPAPRAGPTASTWPRPGPGAGRCPCTTRLLPDVATFPASIAQKKALEAAGAGRWQW</sequence>
<evidence type="ECO:0000313" key="1">
    <source>
        <dbReference type="EMBL" id="GAA4353238.1"/>
    </source>
</evidence>
<dbReference type="Proteomes" id="UP001501153">
    <property type="component" value="Unassembled WGS sequence"/>
</dbReference>
<dbReference type="EMBL" id="BAABGZ010000013">
    <property type="protein sequence ID" value="GAA4353238.1"/>
    <property type="molecule type" value="Genomic_DNA"/>
</dbReference>